<feature type="transmembrane region" description="Helical" evidence="1">
    <location>
        <begin position="35"/>
        <end position="61"/>
    </location>
</feature>
<name>F5XPG7_MICPN</name>
<evidence type="ECO:0000256" key="1">
    <source>
        <dbReference type="SAM" id="Phobius"/>
    </source>
</evidence>
<feature type="transmembrane region" description="Helical" evidence="1">
    <location>
        <begin position="68"/>
        <end position="87"/>
    </location>
</feature>
<proteinExistence type="predicted"/>
<evidence type="ECO:0000313" key="3">
    <source>
        <dbReference type="Proteomes" id="UP000007947"/>
    </source>
</evidence>
<dbReference type="AlphaFoldDB" id="F5XPG7"/>
<dbReference type="STRING" id="1032480.MLP_12610"/>
<keyword evidence="3" id="KW-1185">Reference proteome</keyword>
<protein>
    <submittedName>
        <fullName evidence="2">Uncharacterized protein</fullName>
    </submittedName>
</protein>
<accession>F5XPG7</accession>
<keyword evidence="1" id="KW-0472">Membrane</keyword>
<sequence length="126" mass="12940">MTHLTLRQKIGAGLCGLMLLLQVIDIPTPPSPDEIGAPYAVLIADFVLGVIGSAALILGLVRRSRAALRVAAGALILILLTALPAFFAPVPAAVRLLVAAGILVSLLAIGLMLTPTNRALQSDSAE</sequence>
<dbReference type="Proteomes" id="UP000007947">
    <property type="component" value="Chromosome"/>
</dbReference>
<dbReference type="RefSeq" id="WP_013862158.1">
    <property type="nucleotide sequence ID" value="NC_015635.1"/>
</dbReference>
<gene>
    <name evidence="2" type="ordered locus">MLP_12610</name>
</gene>
<dbReference type="EMBL" id="AP012204">
    <property type="protein sequence ID" value="BAK34275.1"/>
    <property type="molecule type" value="Genomic_DNA"/>
</dbReference>
<dbReference type="KEGG" id="mph:MLP_12610"/>
<organism evidence="2 3">
    <name type="scientific">Microlunatus phosphovorus (strain ATCC 700054 / DSM 10555 / JCM 9379 / NBRC 101784 / NCIMB 13414 / VKM Ac-1990 / NM-1)</name>
    <dbReference type="NCBI Taxonomy" id="1032480"/>
    <lineage>
        <taxon>Bacteria</taxon>
        <taxon>Bacillati</taxon>
        <taxon>Actinomycetota</taxon>
        <taxon>Actinomycetes</taxon>
        <taxon>Propionibacteriales</taxon>
        <taxon>Propionibacteriaceae</taxon>
        <taxon>Microlunatus</taxon>
    </lineage>
</organism>
<keyword evidence="1" id="KW-1133">Transmembrane helix</keyword>
<dbReference type="HOGENOM" id="CLU_2010343_0_0_11"/>
<reference evidence="2 3" key="1">
    <citation type="submission" date="2011-05" db="EMBL/GenBank/DDBJ databases">
        <title>Whole genome sequence of Microlunatus phosphovorus NM-1.</title>
        <authorList>
            <person name="Hosoyama A."/>
            <person name="Sasaki K."/>
            <person name="Harada T."/>
            <person name="Igarashi R."/>
            <person name="Kawakoshi A."/>
            <person name="Sasagawa M."/>
            <person name="Fukada J."/>
            <person name="Nakamura S."/>
            <person name="Katano Y."/>
            <person name="Hanada S."/>
            <person name="Kamagata Y."/>
            <person name="Nakamura N."/>
            <person name="Yamazaki S."/>
            <person name="Fujita N."/>
        </authorList>
    </citation>
    <scope>NUCLEOTIDE SEQUENCE [LARGE SCALE GENOMIC DNA]</scope>
    <source>
        <strain evidence="3">ATCC 700054 / DSM 10555 / JCM 9379 / NBRC 101784 / NCIMB 13414 / VKM Ac-1990 / NM-1</strain>
    </source>
</reference>
<dbReference type="eggNOG" id="ENOG502ZDMN">
    <property type="taxonomic scope" value="Bacteria"/>
</dbReference>
<keyword evidence="1" id="KW-0812">Transmembrane</keyword>
<feature type="transmembrane region" description="Helical" evidence="1">
    <location>
        <begin position="93"/>
        <end position="113"/>
    </location>
</feature>
<evidence type="ECO:0000313" key="2">
    <source>
        <dbReference type="EMBL" id="BAK34275.1"/>
    </source>
</evidence>